<dbReference type="EMBL" id="FOTF01000013">
    <property type="protein sequence ID" value="SFL30016.1"/>
    <property type="molecule type" value="Genomic_DNA"/>
</dbReference>
<gene>
    <name evidence="2" type="ORF">SAMN04488004_11332</name>
</gene>
<accession>A0A1I4GLN1</accession>
<evidence type="ECO:0000313" key="2">
    <source>
        <dbReference type="EMBL" id="SFL30016.1"/>
    </source>
</evidence>
<evidence type="ECO:0000259" key="1">
    <source>
        <dbReference type="Pfam" id="PF00700"/>
    </source>
</evidence>
<name>A0A1I4GLN1_9RHOB</name>
<dbReference type="InterPro" id="IPR046358">
    <property type="entry name" value="Flagellin_C"/>
</dbReference>
<dbReference type="OrthoDB" id="7312911at2"/>
<organism evidence="2 3">
    <name type="scientific">Loktanella salsilacus</name>
    <dbReference type="NCBI Taxonomy" id="195913"/>
    <lineage>
        <taxon>Bacteria</taxon>
        <taxon>Pseudomonadati</taxon>
        <taxon>Pseudomonadota</taxon>
        <taxon>Alphaproteobacteria</taxon>
        <taxon>Rhodobacterales</taxon>
        <taxon>Roseobacteraceae</taxon>
        <taxon>Loktanella</taxon>
    </lineage>
</organism>
<dbReference type="SUPFAM" id="SSF64518">
    <property type="entry name" value="Phase 1 flagellin"/>
    <property type="match status" value="1"/>
</dbReference>
<keyword evidence="3" id="KW-1185">Reference proteome</keyword>
<dbReference type="AlphaFoldDB" id="A0A1I4GLN1"/>
<keyword evidence="2" id="KW-0966">Cell projection</keyword>
<dbReference type="Pfam" id="PF00700">
    <property type="entry name" value="Flagellin_C"/>
    <property type="match status" value="1"/>
</dbReference>
<keyword evidence="2" id="KW-0282">Flagellum</keyword>
<dbReference type="Proteomes" id="UP000199550">
    <property type="component" value="Unassembled WGS sequence"/>
</dbReference>
<reference evidence="2 3" key="1">
    <citation type="submission" date="2016-10" db="EMBL/GenBank/DDBJ databases">
        <authorList>
            <person name="de Groot N.N."/>
        </authorList>
    </citation>
    <scope>NUCLEOTIDE SEQUENCE [LARGE SCALE GENOMIC DNA]</scope>
    <source>
        <strain evidence="2 3">DSM 16199</strain>
    </source>
</reference>
<dbReference type="RefSeq" id="WP_090189987.1">
    <property type="nucleotide sequence ID" value="NZ_FOTF01000013.1"/>
</dbReference>
<feature type="domain" description="Flagellin C-terminal" evidence="1">
    <location>
        <begin position="263"/>
        <end position="342"/>
    </location>
</feature>
<protein>
    <submittedName>
        <fullName evidence="2">Flagellar hook-associated protein 3 FlgL</fullName>
    </submittedName>
</protein>
<proteinExistence type="predicted"/>
<keyword evidence="2" id="KW-0969">Cilium</keyword>
<sequence>MRETTSRLADQISDASKEATTGLKAQPLDALGHKSADAIAIRMQIVRNDGFSASNALLDRRFLAVETSLGSIRETAQDVLDQSFVALTSAGSGSLSQVARSALDTLIERSAVSDSSGFLMSGTRSDVSPLQGWTQINPGTGLSPAGIVDDVLSGPMTSLADVQSKIDALKAVFSDTDTANPSRNFEASFYNGSPTLDANGQSSAQLTARVSTTETMAQPAQANAPAMRDLMRGLAMLSAVDSGQITDPDARDAWITEARNAIASGLSGVTELETNTGLSRSRLANTIATQESRGSLLAGEQLLLEGADQYDAATRLTQLQNQLESSYAVTARLSRLSFLNYL</sequence>
<dbReference type="STRING" id="195913.SAMN04488004_11332"/>
<evidence type="ECO:0000313" key="3">
    <source>
        <dbReference type="Proteomes" id="UP000199550"/>
    </source>
</evidence>